<comment type="caution">
    <text evidence="1">The sequence shown here is derived from an EMBL/GenBank/DDBJ whole genome shotgun (WGS) entry which is preliminary data.</text>
</comment>
<name>W4LW17_ENTF1</name>
<organism evidence="1 2">
    <name type="scientific">Entotheonella factor</name>
    <dbReference type="NCBI Taxonomy" id="1429438"/>
    <lineage>
        <taxon>Bacteria</taxon>
        <taxon>Pseudomonadati</taxon>
        <taxon>Nitrospinota/Tectimicrobiota group</taxon>
        <taxon>Candidatus Tectimicrobiota</taxon>
        <taxon>Candidatus Entotheonellia</taxon>
        <taxon>Candidatus Entotheonellales</taxon>
        <taxon>Candidatus Entotheonellaceae</taxon>
        <taxon>Candidatus Entotheonella</taxon>
    </lineage>
</organism>
<dbReference type="HOGENOM" id="CLU_695767_0_0_7"/>
<dbReference type="Proteomes" id="UP000019141">
    <property type="component" value="Unassembled WGS sequence"/>
</dbReference>
<gene>
    <name evidence="1" type="ORF">ETSY1_06860</name>
</gene>
<dbReference type="AlphaFoldDB" id="W4LW17"/>
<evidence type="ECO:0000313" key="1">
    <source>
        <dbReference type="EMBL" id="ETX01577.1"/>
    </source>
</evidence>
<sequence length="396" mass="43036">MLNEFVGIWNTEWTGGQRDSVELTINQDGSGSYAAHANGTIQGTFRDVDRTLSGTWHQDGGGGSFTFVLQGDNILSGVWNGGLWNATRKSEAGTSDTAFLIRDGGPSGRYWSEDIIPWGPNALQNADQYLLGHWDEDVGSQNHKRLTDGEYNYVYVRAQNQTSETQSAKIFLFRSSGPHLATSPLNWTKLQTADGANYAEVIAPPHGKVVAPTAFLWDVPAGQGHTCLIAVASHSDDPLPKEPSWTDYYNWCMQASNASWRNIDFIGEGSEAKVEATLLIENLHSTPERIAVSGTLPQLAQGTTASISLECAEEGPDPMIDVTNPASSPKSAIQYSTLPPNFKGVLVAKAEISRLTTWPTGVDFKVMYFKVPPGHQETDDTSSLILLGVYTLQGPQ</sequence>
<accession>W4LW17</accession>
<keyword evidence="2" id="KW-1185">Reference proteome</keyword>
<proteinExistence type="predicted"/>
<protein>
    <submittedName>
        <fullName evidence="1">Uncharacterized protein</fullName>
    </submittedName>
</protein>
<reference evidence="1 2" key="1">
    <citation type="journal article" date="2014" name="Nature">
        <title>An environmental bacterial taxon with a large and distinct metabolic repertoire.</title>
        <authorList>
            <person name="Wilson M.C."/>
            <person name="Mori T."/>
            <person name="Ruckert C."/>
            <person name="Uria A.R."/>
            <person name="Helf M.J."/>
            <person name="Takada K."/>
            <person name="Gernert C."/>
            <person name="Steffens U.A."/>
            <person name="Heycke N."/>
            <person name="Schmitt S."/>
            <person name="Rinke C."/>
            <person name="Helfrich E.J."/>
            <person name="Brachmann A.O."/>
            <person name="Gurgui C."/>
            <person name="Wakimoto T."/>
            <person name="Kracht M."/>
            <person name="Crusemann M."/>
            <person name="Hentschel U."/>
            <person name="Abe I."/>
            <person name="Matsunaga S."/>
            <person name="Kalinowski J."/>
            <person name="Takeyama H."/>
            <person name="Piel J."/>
        </authorList>
    </citation>
    <scope>NUCLEOTIDE SEQUENCE [LARGE SCALE GENOMIC DNA]</scope>
    <source>
        <strain evidence="2">TSY1</strain>
    </source>
</reference>
<evidence type="ECO:0000313" key="2">
    <source>
        <dbReference type="Proteomes" id="UP000019141"/>
    </source>
</evidence>
<dbReference type="EMBL" id="AZHW01000219">
    <property type="protein sequence ID" value="ETX01577.1"/>
    <property type="molecule type" value="Genomic_DNA"/>
</dbReference>